<proteinExistence type="predicted"/>
<feature type="chain" id="PRO_5046739594" evidence="2">
    <location>
        <begin position="25"/>
        <end position="246"/>
    </location>
</feature>
<dbReference type="Proteomes" id="UP000755551">
    <property type="component" value="Unassembled WGS sequence"/>
</dbReference>
<dbReference type="Pfam" id="PF13650">
    <property type="entry name" value="Asp_protease_2"/>
    <property type="match status" value="1"/>
</dbReference>
<dbReference type="InterPro" id="IPR034122">
    <property type="entry name" value="Retropepsin-like_bacterial"/>
</dbReference>
<evidence type="ECO:0000256" key="2">
    <source>
        <dbReference type="SAM" id="SignalP"/>
    </source>
</evidence>
<keyword evidence="2" id="KW-0732">Signal</keyword>
<feature type="compositionally biased region" description="Basic and acidic residues" evidence="1">
    <location>
        <begin position="49"/>
        <end position="72"/>
    </location>
</feature>
<keyword evidence="4" id="KW-1185">Reference proteome</keyword>
<dbReference type="RefSeq" id="WP_217334408.1">
    <property type="nucleotide sequence ID" value="NZ_JAHQZT010000006.1"/>
</dbReference>
<gene>
    <name evidence="3" type="ORF">KTN04_06490</name>
</gene>
<organism evidence="3 4">
    <name type="scientific">Marinobacterium weihaiense</name>
    <dbReference type="NCBI Taxonomy" id="2851016"/>
    <lineage>
        <taxon>Bacteria</taxon>
        <taxon>Pseudomonadati</taxon>
        <taxon>Pseudomonadota</taxon>
        <taxon>Gammaproteobacteria</taxon>
        <taxon>Oceanospirillales</taxon>
        <taxon>Oceanospirillaceae</taxon>
        <taxon>Marinobacterium</taxon>
    </lineage>
</organism>
<evidence type="ECO:0000313" key="4">
    <source>
        <dbReference type="Proteomes" id="UP000755551"/>
    </source>
</evidence>
<evidence type="ECO:0000313" key="3">
    <source>
        <dbReference type="EMBL" id="MBV0932983.1"/>
    </source>
</evidence>
<evidence type="ECO:0000256" key="1">
    <source>
        <dbReference type="SAM" id="MobiDB-lite"/>
    </source>
</evidence>
<dbReference type="InterPro" id="IPR001969">
    <property type="entry name" value="Aspartic_peptidase_AS"/>
</dbReference>
<name>A0ABS6M9L9_9GAMM</name>
<comment type="caution">
    <text evidence="3">The sequence shown here is derived from an EMBL/GenBank/DDBJ whole genome shotgun (WGS) entry which is preliminary data.</text>
</comment>
<dbReference type="PROSITE" id="PS00141">
    <property type="entry name" value="ASP_PROTEASE"/>
    <property type="match status" value="1"/>
</dbReference>
<dbReference type="EMBL" id="JAHQZT010000006">
    <property type="protein sequence ID" value="MBV0932983.1"/>
    <property type="molecule type" value="Genomic_DNA"/>
</dbReference>
<dbReference type="CDD" id="cd05483">
    <property type="entry name" value="retropepsin_like_bacteria"/>
    <property type="match status" value="1"/>
</dbReference>
<reference evidence="3 4" key="1">
    <citation type="submission" date="2021-06" db="EMBL/GenBank/DDBJ databases">
        <title>Bacterium isolated from marine sediment.</title>
        <authorList>
            <person name="Zhu K.-L."/>
            <person name="Du Z.-J."/>
            <person name="Liang Q.-Y."/>
        </authorList>
    </citation>
    <scope>NUCLEOTIDE SEQUENCE [LARGE SCALE GENOMIC DNA]</scope>
    <source>
        <strain evidence="3 4">A346</strain>
    </source>
</reference>
<feature type="region of interest" description="Disordered" evidence="1">
    <location>
        <begin position="49"/>
        <end position="73"/>
    </location>
</feature>
<accession>A0ABS6M9L9</accession>
<sequence>MKLKCLAAGALCVVQSVWVASAVAEIYHYTDDRGRKVYVDRQSQIPPRFREQTQARKEESETLSRAERERRQQTLSRLAAQKGTQGRLAAIEREMASLEQRADVRGNSVKIPVTLRHLGNTQTVNLIVDTGASRTVVHQSAISRLGGLSKPGGYAQVVGGARIPTRLLPVDGISFGPVDQGKSEVMVIEPSTNPGYDGLLGMDILGRLKYEIDMQRKVVIWHADRYRELAQAKKELLAEASSRPSS</sequence>
<protein>
    <submittedName>
        <fullName evidence="3">Retroviral-like aspartic protease family protein</fullName>
    </submittedName>
</protein>
<feature type="signal peptide" evidence="2">
    <location>
        <begin position="1"/>
        <end position="24"/>
    </location>
</feature>